<dbReference type="SUPFAM" id="SSF53850">
    <property type="entry name" value="Periplasmic binding protein-like II"/>
    <property type="match status" value="1"/>
</dbReference>
<evidence type="ECO:0000256" key="1">
    <source>
        <dbReference type="ARBA" id="ARBA00006987"/>
    </source>
</evidence>
<dbReference type="Gene3D" id="3.40.190.150">
    <property type="entry name" value="Bordetella uptake gene, domain 1"/>
    <property type="match status" value="1"/>
</dbReference>
<keyword evidence="3" id="KW-1185">Reference proteome</keyword>
<accession>A0ABY8GWD9</accession>
<dbReference type="CDD" id="cd07012">
    <property type="entry name" value="PBP2_Bug_TTT"/>
    <property type="match status" value="1"/>
</dbReference>
<protein>
    <submittedName>
        <fullName evidence="2">Tripartite tricarboxylate transporter substrate binding protein</fullName>
    </submittedName>
</protein>
<sequence>MAEPPCLSLNPQIRTARSEGILGKGARDANAVVLRFLQKTSSKFGGIDGRMALYTFGETTEKEQAMPFAIRRSLLLGCAVFSAAFSFAAAAQTAYPSKPVKLVVPYPPGAATDAISRAFAQQLGAIMGQTVVVENRPGAGSAIGIMAVKSSPADGYTLLVHAEGFYSAKLTTPSASYELSDFEILAPLAQSSYAFIVPADRGWNNLQDLKGLNRELDIGIVDLGIGTYSTLASRLAASLGTQYRPIPFKGGAEGLTAILGGHIDGYFTTIGTTQNVKDNPRVKVLAYTGRPGSESHLAGVKTFAELGIPNMLFHSSYSVAVRSGIPEPVRTQLANFVRQAATSKEMDAARRDLYLDGYSGSLDDYKQELLRLAAEFEASAKQRKSK</sequence>
<proteinExistence type="inferred from homology"/>
<dbReference type="EMBL" id="CP121261">
    <property type="protein sequence ID" value="WFP09062.1"/>
    <property type="molecule type" value="Genomic_DNA"/>
</dbReference>
<comment type="similarity">
    <text evidence="1">Belongs to the UPF0065 (bug) family.</text>
</comment>
<reference evidence="2 3" key="1">
    <citation type="submission" date="2023-03" db="EMBL/GenBank/DDBJ databases">
        <title>Achromobacter spanius LIG8.</title>
        <authorList>
            <person name="Shrestha S."/>
        </authorList>
    </citation>
    <scope>NUCLEOTIDE SEQUENCE [LARGE SCALE GENOMIC DNA]</scope>
    <source>
        <strain evidence="2 3">LIG8</strain>
    </source>
</reference>
<dbReference type="Gene3D" id="3.40.190.10">
    <property type="entry name" value="Periplasmic binding protein-like II"/>
    <property type="match status" value="1"/>
</dbReference>
<organism evidence="2 3">
    <name type="scientific">Achromobacter spanius</name>
    <dbReference type="NCBI Taxonomy" id="217203"/>
    <lineage>
        <taxon>Bacteria</taxon>
        <taxon>Pseudomonadati</taxon>
        <taxon>Pseudomonadota</taxon>
        <taxon>Betaproteobacteria</taxon>
        <taxon>Burkholderiales</taxon>
        <taxon>Alcaligenaceae</taxon>
        <taxon>Achromobacter</taxon>
    </lineage>
</organism>
<dbReference type="InterPro" id="IPR042100">
    <property type="entry name" value="Bug_dom1"/>
</dbReference>
<dbReference type="Proteomes" id="UP001214170">
    <property type="component" value="Chromosome"/>
</dbReference>
<dbReference type="PANTHER" id="PTHR42928:SF5">
    <property type="entry name" value="BLR1237 PROTEIN"/>
    <property type="match status" value="1"/>
</dbReference>
<dbReference type="PANTHER" id="PTHR42928">
    <property type="entry name" value="TRICARBOXYLATE-BINDING PROTEIN"/>
    <property type="match status" value="1"/>
</dbReference>
<name>A0ABY8GWD9_9BURK</name>
<gene>
    <name evidence="2" type="ORF">P8T11_04030</name>
</gene>
<dbReference type="Pfam" id="PF03401">
    <property type="entry name" value="TctC"/>
    <property type="match status" value="1"/>
</dbReference>
<dbReference type="RefSeq" id="WP_268078158.1">
    <property type="nucleotide sequence ID" value="NZ_CP106885.1"/>
</dbReference>
<dbReference type="InterPro" id="IPR005064">
    <property type="entry name" value="BUG"/>
</dbReference>
<evidence type="ECO:0000313" key="2">
    <source>
        <dbReference type="EMBL" id="WFP09062.1"/>
    </source>
</evidence>
<evidence type="ECO:0000313" key="3">
    <source>
        <dbReference type="Proteomes" id="UP001214170"/>
    </source>
</evidence>